<comment type="similarity">
    <text evidence="1">Belongs to the ATP-dependent DNA ligase family.</text>
</comment>
<dbReference type="SUPFAM" id="SSF50249">
    <property type="entry name" value="Nucleic acid-binding proteins"/>
    <property type="match status" value="1"/>
</dbReference>
<dbReference type="Gene3D" id="3.30.470.30">
    <property type="entry name" value="DNA ligase/mRNA capping enzyme"/>
    <property type="match status" value="1"/>
</dbReference>
<reference evidence="6" key="1">
    <citation type="journal article" date="2024" name="Int. J. Syst. Evol. Microbiol.">
        <title>Polycladomyces zharkentensis sp. nov., a novel thermophilic cellulose- and starch-degrading member of the Bacillota from a geothermal aquifer in Kazakhstan.</title>
        <authorList>
            <person name="Mashzhan A."/>
            <person name="Kistaubayeva A."/>
            <person name="Javier-Lopez R."/>
            <person name="Bissenova U."/>
            <person name="Bissenbay A."/>
            <person name="Birkeland N.K."/>
        </authorList>
    </citation>
    <scope>NUCLEOTIDE SEQUENCE</scope>
    <source>
        <strain evidence="6">ZKZ2T</strain>
    </source>
</reference>
<dbReference type="Pfam" id="PF04679">
    <property type="entry name" value="DNA_ligase_A_C"/>
    <property type="match status" value="1"/>
</dbReference>
<feature type="domain" description="ATP-dependent DNA ligase family profile" evidence="5">
    <location>
        <begin position="109"/>
        <end position="236"/>
    </location>
</feature>
<dbReference type="InterPro" id="IPR050191">
    <property type="entry name" value="ATP-dep_DNA_ligase"/>
</dbReference>
<evidence type="ECO:0000256" key="1">
    <source>
        <dbReference type="ARBA" id="ARBA00007572"/>
    </source>
</evidence>
<proteinExistence type="inferred from homology"/>
<evidence type="ECO:0000256" key="2">
    <source>
        <dbReference type="ARBA" id="ARBA00012727"/>
    </source>
</evidence>
<evidence type="ECO:0000313" key="7">
    <source>
        <dbReference type="Proteomes" id="UP001177120"/>
    </source>
</evidence>
<dbReference type="PANTHER" id="PTHR45674:SF4">
    <property type="entry name" value="DNA LIGASE 1"/>
    <property type="match status" value="1"/>
</dbReference>
<name>A0ABS2WJC8_9BACL</name>
<dbReference type="InterPro" id="IPR012340">
    <property type="entry name" value="NA-bd_OB-fold"/>
</dbReference>
<evidence type="ECO:0000313" key="6">
    <source>
        <dbReference type="EMBL" id="MBN2909616.1"/>
    </source>
</evidence>
<dbReference type="RefSeq" id="WP_205494825.1">
    <property type="nucleotide sequence ID" value="NZ_JAFHAP010000008.1"/>
</dbReference>
<evidence type="ECO:0000256" key="3">
    <source>
        <dbReference type="ARBA" id="ARBA00022598"/>
    </source>
</evidence>
<dbReference type="EC" id="6.5.1.1" evidence="2"/>
<dbReference type="CDD" id="cd07906">
    <property type="entry name" value="Adenylation_DNA_ligase_LigD_LigC"/>
    <property type="match status" value="1"/>
</dbReference>
<dbReference type="Gene3D" id="2.40.50.140">
    <property type="entry name" value="Nucleic acid-binding proteins"/>
    <property type="match status" value="1"/>
</dbReference>
<dbReference type="InterPro" id="IPR012310">
    <property type="entry name" value="DNA_ligase_ATP-dep_cent"/>
</dbReference>
<dbReference type="SUPFAM" id="SSF56091">
    <property type="entry name" value="DNA ligase/mRNA capping enzyme, catalytic domain"/>
    <property type="match status" value="1"/>
</dbReference>
<dbReference type="Pfam" id="PF01068">
    <property type="entry name" value="DNA_ligase_A_M"/>
    <property type="match status" value="1"/>
</dbReference>
<evidence type="ECO:0000256" key="4">
    <source>
        <dbReference type="ARBA" id="ARBA00034003"/>
    </source>
</evidence>
<protein>
    <recommendedName>
        <fullName evidence="2">DNA ligase (ATP)</fullName>
        <ecNumber evidence="2">6.5.1.1</ecNumber>
    </recommendedName>
</protein>
<accession>A0ABS2WJC8</accession>
<dbReference type="PANTHER" id="PTHR45674">
    <property type="entry name" value="DNA LIGASE 1/3 FAMILY MEMBER"/>
    <property type="match status" value="1"/>
</dbReference>
<keyword evidence="7" id="KW-1185">Reference proteome</keyword>
<dbReference type="CDD" id="cd07971">
    <property type="entry name" value="OBF_DNA_ligase_LigD"/>
    <property type="match status" value="1"/>
</dbReference>
<dbReference type="EMBL" id="JAFHAP010000008">
    <property type="protein sequence ID" value="MBN2909616.1"/>
    <property type="molecule type" value="Genomic_DNA"/>
</dbReference>
<keyword evidence="3" id="KW-0436">Ligase</keyword>
<dbReference type="InterPro" id="IPR012309">
    <property type="entry name" value="DNA_ligase_ATP-dep_C"/>
</dbReference>
<comment type="caution">
    <text evidence="6">The sequence shown here is derived from an EMBL/GenBank/DDBJ whole genome shotgun (WGS) entry which is preliminary data.</text>
</comment>
<evidence type="ECO:0000259" key="5">
    <source>
        <dbReference type="PROSITE" id="PS50160"/>
    </source>
</evidence>
<sequence>MRMPAIQPMEPIPQESIPESDRYWYQVKWDGVRLLACKDESGWWLYNRKQNERTHTYPDLLTELSLLECESVLLDGEVVALEGGRPDFFRVLKRDLGSPANQSRLMVHIPVYYMVFDLLFADGRWWTDRPLFERYERLSRLIPPGLKRIHVCDNYEDGTALFETVKEKEMEGIVIKEREGMYHVGKKHPTWLKVKHFHEMRAAVIGATLRQGRANALILGEPAVAPERYIGKAATGLNQKELTVLTQFLPQLRISKPPIAVAPRFPSTDTVVWLQPLLTVQVRFLSWTPDGTLRSPVIKGFSLST</sequence>
<organism evidence="6 7">
    <name type="scientific">Polycladomyces zharkentensis</name>
    <dbReference type="NCBI Taxonomy" id="2807616"/>
    <lineage>
        <taxon>Bacteria</taxon>
        <taxon>Bacillati</taxon>
        <taxon>Bacillota</taxon>
        <taxon>Bacilli</taxon>
        <taxon>Bacillales</taxon>
        <taxon>Thermoactinomycetaceae</taxon>
        <taxon>Polycladomyces</taxon>
    </lineage>
</organism>
<dbReference type="PROSITE" id="PS50160">
    <property type="entry name" value="DNA_LIGASE_A3"/>
    <property type="match status" value="1"/>
</dbReference>
<gene>
    <name evidence="6" type="ORF">JQC72_08760</name>
</gene>
<dbReference type="Proteomes" id="UP001177120">
    <property type="component" value="Unassembled WGS sequence"/>
</dbReference>
<comment type="catalytic activity">
    <reaction evidence="4">
        <text>ATP + (deoxyribonucleotide)n-3'-hydroxyl + 5'-phospho-(deoxyribonucleotide)m = (deoxyribonucleotide)n+m + AMP + diphosphate.</text>
        <dbReference type="EC" id="6.5.1.1"/>
    </reaction>
</comment>